<evidence type="ECO:0000256" key="1">
    <source>
        <dbReference type="SAM" id="MobiDB-lite"/>
    </source>
</evidence>
<dbReference type="OrthoDB" id="6433399at2759"/>
<protein>
    <submittedName>
        <fullName evidence="2">Uncharacterized protein</fullName>
    </submittedName>
</protein>
<keyword evidence="3" id="KW-1185">Reference proteome</keyword>
<accession>A0A8X6QFB2</accession>
<proteinExistence type="predicted"/>
<dbReference type="Proteomes" id="UP000887013">
    <property type="component" value="Unassembled WGS sequence"/>
</dbReference>
<organism evidence="2 3">
    <name type="scientific">Nephila pilipes</name>
    <name type="common">Giant wood spider</name>
    <name type="synonym">Nephila maculata</name>
    <dbReference type="NCBI Taxonomy" id="299642"/>
    <lineage>
        <taxon>Eukaryota</taxon>
        <taxon>Metazoa</taxon>
        <taxon>Ecdysozoa</taxon>
        <taxon>Arthropoda</taxon>
        <taxon>Chelicerata</taxon>
        <taxon>Arachnida</taxon>
        <taxon>Araneae</taxon>
        <taxon>Araneomorphae</taxon>
        <taxon>Entelegynae</taxon>
        <taxon>Araneoidea</taxon>
        <taxon>Nephilidae</taxon>
        <taxon>Nephila</taxon>
    </lineage>
</organism>
<feature type="region of interest" description="Disordered" evidence="1">
    <location>
        <begin position="90"/>
        <end position="110"/>
    </location>
</feature>
<evidence type="ECO:0000313" key="3">
    <source>
        <dbReference type="Proteomes" id="UP000887013"/>
    </source>
</evidence>
<gene>
    <name evidence="2" type="primary">AVEN_123536_1</name>
    <name evidence="2" type="ORF">NPIL_298851</name>
</gene>
<dbReference type="EMBL" id="BMAW01080942">
    <property type="protein sequence ID" value="GFU22068.1"/>
    <property type="molecule type" value="Genomic_DNA"/>
</dbReference>
<feature type="compositionally biased region" description="Polar residues" evidence="1">
    <location>
        <begin position="22"/>
        <end position="34"/>
    </location>
</feature>
<sequence>MGKKESRRKFSEAIDPRFTGMFENNSCKLSQNKNRSQKDKDKGFRDVLSKKLFDYADSKIKVKMPVEENDLLQFQIDDIRLLPNLPIMTENVSTPDKIEPPKKKRKKKEYSEEDLFKQVAVTADVIKRQAEIFNS</sequence>
<name>A0A8X6QFB2_NEPPI</name>
<evidence type="ECO:0000313" key="2">
    <source>
        <dbReference type="EMBL" id="GFU22068.1"/>
    </source>
</evidence>
<feature type="region of interest" description="Disordered" evidence="1">
    <location>
        <begin position="22"/>
        <end position="42"/>
    </location>
</feature>
<reference evidence="2" key="1">
    <citation type="submission" date="2020-08" db="EMBL/GenBank/DDBJ databases">
        <title>Multicomponent nature underlies the extraordinary mechanical properties of spider dragline silk.</title>
        <authorList>
            <person name="Kono N."/>
            <person name="Nakamura H."/>
            <person name="Mori M."/>
            <person name="Yoshida Y."/>
            <person name="Ohtoshi R."/>
            <person name="Malay A.D."/>
            <person name="Moran D.A.P."/>
            <person name="Tomita M."/>
            <person name="Numata K."/>
            <person name="Arakawa K."/>
        </authorList>
    </citation>
    <scope>NUCLEOTIDE SEQUENCE</scope>
</reference>
<comment type="caution">
    <text evidence="2">The sequence shown here is derived from an EMBL/GenBank/DDBJ whole genome shotgun (WGS) entry which is preliminary data.</text>
</comment>
<dbReference type="AlphaFoldDB" id="A0A8X6QFB2"/>